<feature type="transmembrane region" description="Helical" evidence="1">
    <location>
        <begin position="344"/>
        <end position="365"/>
    </location>
</feature>
<keyword evidence="1" id="KW-0472">Membrane</keyword>
<feature type="transmembrane region" description="Helical" evidence="1">
    <location>
        <begin position="537"/>
        <end position="558"/>
    </location>
</feature>
<organism evidence="2">
    <name type="scientific">Noctiluca scintillans</name>
    <name type="common">Sea sparkle</name>
    <name type="synonym">Red tide dinoflagellate</name>
    <dbReference type="NCBI Taxonomy" id="2966"/>
    <lineage>
        <taxon>Eukaryota</taxon>
        <taxon>Sar</taxon>
        <taxon>Alveolata</taxon>
        <taxon>Dinophyceae</taxon>
        <taxon>Noctilucales</taxon>
        <taxon>Noctilucaceae</taxon>
        <taxon>Noctiluca</taxon>
    </lineage>
</organism>
<dbReference type="EMBL" id="HBFQ01024318">
    <property type="protein sequence ID" value="CAD8842823.1"/>
    <property type="molecule type" value="Transcribed_RNA"/>
</dbReference>
<keyword evidence="1" id="KW-1133">Transmembrane helix</keyword>
<gene>
    <name evidence="2" type="ORF">NSCI0253_LOCUS17171</name>
</gene>
<name>A0A7S1A5K1_NOCSC</name>
<proteinExistence type="predicted"/>
<evidence type="ECO:0000313" key="2">
    <source>
        <dbReference type="EMBL" id="CAD8842823.1"/>
    </source>
</evidence>
<feature type="transmembrane region" description="Helical" evidence="1">
    <location>
        <begin position="38"/>
        <end position="59"/>
    </location>
</feature>
<feature type="transmembrane region" description="Helical" evidence="1">
    <location>
        <begin position="318"/>
        <end position="337"/>
    </location>
</feature>
<feature type="transmembrane region" description="Helical" evidence="1">
    <location>
        <begin position="377"/>
        <end position="399"/>
    </location>
</feature>
<feature type="transmembrane region" description="Helical" evidence="1">
    <location>
        <begin position="65"/>
        <end position="88"/>
    </location>
</feature>
<protein>
    <submittedName>
        <fullName evidence="2">Uncharacterized protein</fullName>
    </submittedName>
</protein>
<keyword evidence="1" id="KW-0812">Transmembrane</keyword>
<feature type="transmembrane region" description="Helical" evidence="1">
    <location>
        <begin position="295"/>
        <end position="312"/>
    </location>
</feature>
<sequence>MRQDIEYHIMQFRIRQAELWREDVRDIIGLTSVKMDTYLIVNAVQLGFCVMAFCEGRLASGTPEWLIGCHTLSLVGAFLYLLMSVWLAMHASVAAKSYEVRLLTQLVRLPVPSWSELEGARTYASQFEAVEGRQMFRVPVVMGTQDQVLASTTRSNVRSNVQSAPSNAPPDLALADEADAAAIDDVSVDQPVAEGMPLALGPQAPLTLNSLVAQGAEGASEAAAVGPDEPVEGLSTVVESVDPWGLERSGEDIFELDGTLRGDPRQLRHVMLVQEAMRYWQAYDGFARVSMSMGSNQLVTALSYYVIGYVLIANHGTVAAWSALILFLAIQIALIRLDLSMTGLEFYTSCALIMIGPIITAIAAYEWALNTDWGQDVVYSIAPVPFFSHAMWLGFLMYLSKVREQKGGALLPTAWRSVLYIDVFGWIKQKMPENPKLKDGVPAVNRFATVWPFRGNSGQHVPGKGPAIEEIVYADQKPVPQRPEDVPGASSAVRGAIEESREHFDPSSFVPRERGHFAGTQNCEGSYHNPGGTPWRVFCWATLLLTVLWVASGLMVVVQCFGITPMEVTPLLRETVREIEDNAINGNFEVEPEFAQSAISVGAVGFLQTLSSTSSSASSWSERLAGAFVSTEIPYLLGGRELPTRWPHMNIRPGGLACDGARGTMVASTRFGLFTGEFAADSSPIRFQQAPPCEAIEGEALQDVALACGEGTSPSACHALVLHRHGRKLATCGISLAGVSSEVVKRSNSSHGHQFSNKVAQAWLKEEAGESAEEVSSIVFTDQCHAGGGGKGCAFVETTGQRIVELDSTISQDAGGDDQWVPTRMLQAESRSRVGAGGTLHLVQGQFLGVLRSNENVFEVLDPQAGGSMVGQWKLPRGANFVAMCSVQNNLYFLGDSPSPQIWSFPLPSNLRVDPVPVVPGVGHLETDVVHNARKRGSRHHVELGASSL</sequence>
<dbReference type="AlphaFoldDB" id="A0A7S1A5K1"/>
<reference evidence="2" key="1">
    <citation type="submission" date="2021-01" db="EMBL/GenBank/DDBJ databases">
        <authorList>
            <person name="Corre E."/>
            <person name="Pelletier E."/>
            <person name="Niang G."/>
            <person name="Scheremetjew M."/>
            <person name="Finn R."/>
            <person name="Kale V."/>
            <person name="Holt S."/>
            <person name="Cochrane G."/>
            <person name="Meng A."/>
            <person name="Brown T."/>
            <person name="Cohen L."/>
        </authorList>
    </citation>
    <scope>NUCLEOTIDE SEQUENCE</scope>
</reference>
<evidence type="ECO:0000256" key="1">
    <source>
        <dbReference type="SAM" id="Phobius"/>
    </source>
</evidence>
<accession>A0A7S1A5K1</accession>